<name>A0ABS8E3D7_9ACTN</name>
<dbReference type="RefSeq" id="WP_229335766.1">
    <property type="nucleotide sequence ID" value="NZ_JAINUL010000001.1"/>
</dbReference>
<dbReference type="EMBL" id="JAINUL010000001">
    <property type="protein sequence ID" value="MCC0095092.1"/>
    <property type="molecule type" value="Genomic_DNA"/>
</dbReference>
<accession>A0ABS8E3D7</accession>
<reference evidence="1 2" key="1">
    <citation type="submission" date="2021-08" db="EMBL/GenBank/DDBJ databases">
        <title>Genomic Architecture of Streptomyces flavotricini NGL1 and Streptomyces erythrochromogenes HMS4 With Differential Plant Beneficial attributes and laccase production capabilities.</title>
        <authorList>
            <person name="Salwan R."/>
            <person name="Kaur R."/>
            <person name="Sharma V."/>
        </authorList>
    </citation>
    <scope>NUCLEOTIDE SEQUENCE [LARGE SCALE GENOMIC DNA]</scope>
    <source>
        <strain evidence="1 2">NGL1</strain>
    </source>
</reference>
<dbReference type="Proteomes" id="UP001520654">
    <property type="component" value="Unassembled WGS sequence"/>
</dbReference>
<proteinExistence type="predicted"/>
<organism evidence="1 2">
    <name type="scientific">Streptomyces flavotricini</name>
    <dbReference type="NCBI Taxonomy" id="66888"/>
    <lineage>
        <taxon>Bacteria</taxon>
        <taxon>Bacillati</taxon>
        <taxon>Actinomycetota</taxon>
        <taxon>Actinomycetes</taxon>
        <taxon>Kitasatosporales</taxon>
        <taxon>Streptomycetaceae</taxon>
        <taxon>Streptomyces</taxon>
    </lineage>
</organism>
<gene>
    <name evidence="1" type="ORF">K7B10_09905</name>
</gene>
<evidence type="ECO:0000313" key="2">
    <source>
        <dbReference type="Proteomes" id="UP001520654"/>
    </source>
</evidence>
<keyword evidence="2" id="KW-1185">Reference proteome</keyword>
<protein>
    <submittedName>
        <fullName evidence="1">Uncharacterized protein</fullName>
    </submittedName>
</protein>
<comment type="caution">
    <text evidence="1">The sequence shown here is derived from an EMBL/GenBank/DDBJ whole genome shotgun (WGS) entry which is preliminary data.</text>
</comment>
<evidence type="ECO:0000313" key="1">
    <source>
        <dbReference type="EMBL" id="MCC0095092.1"/>
    </source>
</evidence>
<sequence>MRAAAPLAAGPGPGGIAAVIGELLGLRAQGRGGEAHALLCEAAAWPAGRLPGLADELVRAGLAADWATLLWEAASLPPERLAAAAAALGEAGRYADCEALLRQGAARPAAEIAEAAMALAGSGRTREADALLGAFVKVRTAEEAVRLARRDPQWLTPRLLRAAEALSGTHHRDLVHALRVAKPPVQ</sequence>